<keyword evidence="3" id="KW-1185">Reference proteome</keyword>
<organism evidence="2 3">
    <name type="scientific">Ruminococcus bovis</name>
    <dbReference type="NCBI Taxonomy" id="2564099"/>
    <lineage>
        <taxon>Bacteria</taxon>
        <taxon>Bacillati</taxon>
        <taxon>Bacillota</taxon>
        <taxon>Clostridia</taxon>
        <taxon>Eubacteriales</taxon>
        <taxon>Oscillospiraceae</taxon>
        <taxon>Ruminococcus</taxon>
    </lineage>
</organism>
<dbReference type="Pfam" id="PF13331">
    <property type="entry name" value="DUF4093"/>
    <property type="match status" value="1"/>
</dbReference>
<reference evidence="2 3" key="1">
    <citation type="submission" date="2019-04" db="EMBL/GenBank/DDBJ databases">
        <authorList>
            <person name="Embree M."/>
            <person name="Gaffney J.R."/>
        </authorList>
    </citation>
    <scope>NUCLEOTIDE SEQUENCE [LARGE SCALE GENOMIC DNA]</scope>
    <source>
        <strain evidence="2 3">JE7A12</strain>
    </source>
</reference>
<dbReference type="GO" id="GO:0006364">
    <property type="term" value="P:rRNA processing"/>
    <property type="evidence" value="ECO:0007669"/>
    <property type="project" value="TreeGrafter"/>
</dbReference>
<protein>
    <submittedName>
        <fullName evidence="2">DUF4093 domain-containing protein</fullName>
    </submittedName>
</protein>
<dbReference type="EMBL" id="CP039381">
    <property type="protein sequence ID" value="QCT07349.1"/>
    <property type="molecule type" value="Genomic_DNA"/>
</dbReference>
<dbReference type="RefSeq" id="WP_138157380.1">
    <property type="nucleotide sequence ID" value="NZ_CP039381.1"/>
</dbReference>
<dbReference type="KEGG" id="ruj:E5Z56_08255"/>
<dbReference type="InterPro" id="IPR025156">
    <property type="entry name" value="RNase_M5_C"/>
</dbReference>
<dbReference type="OrthoDB" id="9791329at2"/>
<name>A0A4P8XYP9_9FIRM</name>
<dbReference type="InterPro" id="IPR006171">
    <property type="entry name" value="TOPRIM_dom"/>
</dbReference>
<accession>A0A4P8XYP9</accession>
<dbReference type="PANTHER" id="PTHR39156:SF1">
    <property type="entry name" value="RIBONUCLEASE M5"/>
    <property type="match status" value="1"/>
</dbReference>
<dbReference type="Proteomes" id="UP000301475">
    <property type="component" value="Chromosome"/>
</dbReference>
<dbReference type="PANTHER" id="PTHR39156">
    <property type="entry name" value="RIBONUCLEASE M5"/>
    <property type="match status" value="1"/>
</dbReference>
<dbReference type="SMART" id="SM00493">
    <property type="entry name" value="TOPRIM"/>
    <property type="match status" value="1"/>
</dbReference>
<proteinExistence type="predicted"/>
<feature type="domain" description="Toprim" evidence="1">
    <location>
        <begin position="5"/>
        <end position="85"/>
    </location>
</feature>
<dbReference type="SUPFAM" id="SSF110455">
    <property type="entry name" value="Toprim domain"/>
    <property type="match status" value="1"/>
</dbReference>
<evidence type="ECO:0000259" key="1">
    <source>
        <dbReference type="PROSITE" id="PS50880"/>
    </source>
</evidence>
<gene>
    <name evidence="2" type="ORF">E5Z56_08255</name>
</gene>
<dbReference type="PROSITE" id="PS50880">
    <property type="entry name" value="TOPRIM"/>
    <property type="match status" value="1"/>
</dbReference>
<evidence type="ECO:0000313" key="3">
    <source>
        <dbReference type="Proteomes" id="UP000301475"/>
    </source>
</evidence>
<dbReference type="AlphaFoldDB" id="A0A4P8XYP9"/>
<dbReference type="GO" id="GO:0043822">
    <property type="term" value="F:ribonuclease M5 activity"/>
    <property type="evidence" value="ECO:0007669"/>
    <property type="project" value="TreeGrafter"/>
</dbReference>
<dbReference type="Gene3D" id="3.40.1360.10">
    <property type="match status" value="1"/>
</dbReference>
<evidence type="ECO:0000313" key="2">
    <source>
        <dbReference type="EMBL" id="QCT07349.1"/>
    </source>
</evidence>
<sequence length="194" mass="22016">MLRIKEAVVVEGKYDKIKLKGIIDAPIIETNGFRVFKDKEKQNLIRQLANKRGLLIITDSDSAGFVIRNFLKGIVKDSTIKQCYIPQLKGKEKRKEKPSKEGYLGVEGISDEEIINAIKRSNATIEGENVKQTEEITKNDFFELGLTGRDNSKVNREKVLKYLDLPTYLTTNAMISALNVLVTKDEIKEILEKN</sequence>